<protein>
    <submittedName>
        <fullName evidence="2">Uncharacterized protein</fullName>
    </submittedName>
</protein>
<dbReference type="EMBL" id="JABBWD010000057">
    <property type="protein sequence ID" value="KAG1771688.1"/>
    <property type="molecule type" value="Genomic_DNA"/>
</dbReference>
<proteinExistence type="predicted"/>
<dbReference type="Proteomes" id="UP000714275">
    <property type="component" value="Unassembled WGS sequence"/>
</dbReference>
<name>A0A9P7CZJ4_9AGAM</name>
<feature type="region of interest" description="Disordered" evidence="1">
    <location>
        <begin position="226"/>
        <end position="246"/>
    </location>
</feature>
<sequence>MHNKEFTNIPDLQLLFAVHPLEDDKDDEAKIEILRPVNKWVGECGLSSDDNSMIRKLRIMIDSSGETDYALMISLRERSRWHQPKDDSLASQVLCASPTVDYKDFIPHHIKKSLKFGPVTIQSHIWIDMCEQETEMFAEGTIYPEIKMGDVERMLSEAAKSLKDYIISLMEEMGLEEPAIWSVHESHPVWDPMLSSNPTASSSTDQPHMPSTKLLIDVEPECSVKKAKVGDGKVPKAKARGKAKKS</sequence>
<comment type="caution">
    <text evidence="2">The sequence shown here is derived from an EMBL/GenBank/DDBJ whole genome shotgun (WGS) entry which is preliminary data.</text>
</comment>
<evidence type="ECO:0000313" key="3">
    <source>
        <dbReference type="Proteomes" id="UP000714275"/>
    </source>
</evidence>
<evidence type="ECO:0000313" key="2">
    <source>
        <dbReference type="EMBL" id="KAG1771688.1"/>
    </source>
</evidence>
<organism evidence="2 3">
    <name type="scientific">Suillus placidus</name>
    <dbReference type="NCBI Taxonomy" id="48579"/>
    <lineage>
        <taxon>Eukaryota</taxon>
        <taxon>Fungi</taxon>
        <taxon>Dikarya</taxon>
        <taxon>Basidiomycota</taxon>
        <taxon>Agaricomycotina</taxon>
        <taxon>Agaricomycetes</taxon>
        <taxon>Agaricomycetidae</taxon>
        <taxon>Boletales</taxon>
        <taxon>Suillineae</taxon>
        <taxon>Suillaceae</taxon>
        <taxon>Suillus</taxon>
    </lineage>
</organism>
<gene>
    <name evidence="2" type="ORF">EV702DRAFT_1201866</name>
</gene>
<feature type="compositionally biased region" description="Basic residues" evidence="1">
    <location>
        <begin position="235"/>
        <end position="246"/>
    </location>
</feature>
<dbReference type="AlphaFoldDB" id="A0A9P7CZJ4"/>
<reference evidence="2" key="1">
    <citation type="journal article" date="2020" name="New Phytol.">
        <title>Comparative genomics reveals dynamic genome evolution in host specialist ectomycorrhizal fungi.</title>
        <authorList>
            <person name="Lofgren L.A."/>
            <person name="Nguyen N.H."/>
            <person name="Vilgalys R."/>
            <person name="Ruytinx J."/>
            <person name="Liao H.L."/>
            <person name="Branco S."/>
            <person name="Kuo A."/>
            <person name="LaButti K."/>
            <person name="Lipzen A."/>
            <person name="Andreopoulos W."/>
            <person name="Pangilinan J."/>
            <person name="Riley R."/>
            <person name="Hundley H."/>
            <person name="Na H."/>
            <person name="Barry K."/>
            <person name="Grigoriev I.V."/>
            <person name="Stajich J.E."/>
            <person name="Kennedy P.G."/>
        </authorList>
    </citation>
    <scope>NUCLEOTIDE SEQUENCE</scope>
    <source>
        <strain evidence="2">DOB743</strain>
    </source>
</reference>
<keyword evidence="3" id="KW-1185">Reference proteome</keyword>
<evidence type="ECO:0000256" key="1">
    <source>
        <dbReference type="SAM" id="MobiDB-lite"/>
    </source>
</evidence>
<dbReference type="OrthoDB" id="2679919at2759"/>
<accession>A0A9P7CZJ4</accession>